<keyword evidence="7" id="KW-0067">ATP-binding</keyword>
<evidence type="ECO:0000256" key="7">
    <source>
        <dbReference type="ARBA" id="ARBA00022840"/>
    </source>
</evidence>
<keyword evidence="13" id="KW-1185">Reference proteome</keyword>
<proteinExistence type="predicted"/>
<comment type="caution">
    <text evidence="12">The sequence shown here is derived from an EMBL/GenBank/DDBJ whole genome shotgun (WGS) entry which is preliminary data.</text>
</comment>
<evidence type="ECO:0000256" key="2">
    <source>
        <dbReference type="ARBA" id="ARBA00012438"/>
    </source>
</evidence>
<keyword evidence="5" id="KW-0547">Nucleotide-binding</keyword>
<dbReference type="CDD" id="cd16917">
    <property type="entry name" value="HATPase_UhpB-NarQ-NarX-like"/>
    <property type="match status" value="1"/>
</dbReference>
<evidence type="ECO:0000256" key="4">
    <source>
        <dbReference type="ARBA" id="ARBA00022679"/>
    </source>
</evidence>
<dbReference type="Pfam" id="PF07730">
    <property type="entry name" value="HisKA_3"/>
    <property type="match status" value="1"/>
</dbReference>
<keyword evidence="10" id="KW-0812">Transmembrane</keyword>
<name>A0ABV1K5P9_9PSEU</name>
<feature type="transmembrane region" description="Helical" evidence="10">
    <location>
        <begin position="147"/>
        <end position="167"/>
    </location>
</feature>
<evidence type="ECO:0000256" key="10">
    <source>
        <dbReference type="SAM" id="Phobius"/>
    </source>
</evidence>
<feature type="transmembrane region" description="Helical" evidence="10">
    <location>
        <begin position="356"/>
        <end position="378"/>
    </location>
</feature>
<dbReference type="EMBL" id="JBEDNQ010000002">
    <property type="protein sequence ID" value="MEQ3549791.1"/>
    <property type="molecule type" value="Genomic_DNA"/>
</dbReference>
<feature type="region of interest" description="Disordered" evidence="9">
    <location>
        <begin position="672"/>
        <end position="692"/>
    </location>
</feature>
<feature type="region of interest" description="Disordered" evidence="9">
    <location>
        <begin position="255"/>
        <end position="283"/>
    </location>
</feature>
<protein>
    <recommendedName>
        <fullName evidence="2">histidine kinase</fullName>
        <ecNumber evidence="2">2.7.13.3</ecNumber>
    </recommendedName>
</protein>
<keyword evidence="3" id="KW-0597">Phosphoprotein</keyword>
<sequence length="692" mass="71191">MTPGGPRPLPGSRAGDLALAALALLLVAQETMGTVLGIVPAAGGLLSGPAAVLLAVLLTLAMSATMLVRRHRPLTTYLGFAALASVSLATLTSIAALVWPILAFSVARAPRRGTAAAVAWVAGPYLVAMLAAVALRSPEPGGLADRTGLVAGVSLMVVPLLVIATVAGRWSRTAALRADRERAETDRLRRAAALDSERARIAEEIGGGVLAELRRLVRQAGRLGPGDGAEPELRAVRDLARSVLAAMRRVLGVLRAPSDDGPPDARPAPPPAPRERRRAGTPPLPDRAGVAALAAFGVPGLLFGLLFARVPRVGTGQPLIDGFLDLLRLPFGAPVAMVVVAVQFALIAWWRTAPLTALVLAGAGSFVAGGLDASNMFAEAGWTLLVWGAATRAPVRWSAIAVVVSTGAVALGGTLHGAWAQLGQPAPLVALSFLAVVPLWAAGVAVRRHRLDTDARRRALAEAGDRDALARERLRVARELHDVVAHHVSAIAVQAGAARLAADPAQRAEALAHIVEAARRVDEALPELAALTPDTRGADLSPAAVDALVAPSRTAGLPVVSDVVGARPDRPGEADLFAGRIVTEALTNTLRHAGPTPTRVRVEHRADDVVVEITDDGPVTGHLPDGAGSGLGLVGMGERVALLGGDLHAGPGDGHGWTVRAVLPRSPLVRADEGPSAAISSSVPIRETPHVP</sequence>
<dbReference type="InterPro" id="IPR003594">
    <property type="entry name" value="HATPase_dom"/>
</dbReference>
<dbReference type="Pfam" id="PF02518">
    <property type="entry name" value="HATPase_c"/>
    <property type="match status" value="1"/>
</dbReference>
<feature type="transmembrane region" description="Helical" evidence="10">
    <location>
        <begin position="288"/>
        <end position="308"/>
    </location>
</feature>
<keyword evidence="4" id="KW-0808">Transferase</keyword>
<evidence type="ECO:0000256" key="9">
    <source>
        <dbReference type="SAM" id="MobiDB-lite"/>
    </source>
</evidence>
<feature type="transmembrane region" description="Helical" evidence="10">
    <location>
        <begin position="399"/>
        <end position="420"/>
    </location>
</feature>
<feature type="transmembrane region" description="Helical" evidence="10">
    <location>
        <begin position="80"/>
        <end position="102"/>
    </location>
</feature>
<feature type="transmembrane region" description="Helical" evidence="10">
    <location>
        <begin position="329"/>
        <end position="350"/>
    </location>
</feature>
<dbReference type="SMART" id="SM00387">
    <property type="entry name" value="HATPase_c"/>
    <property type="match status" value="1"/>
</dbReference>
<evidence type="ECO:0000259" key="11">
    <source>
        <dbReference type="SMART" id="SM00387"/>
    </source>
</evidence>
<keyword evidence="6 12" id="KW-0418">Kinase</keyword>
<evidence type="ECO:0000313" key="12">
    <source>
        <dbReference type="EMBL" id="MEQ3549791.1"/>
    </source>
</evidence>
<dbReference type="InterPro" id="IPR011712">
    <property type="entry name" value="Sig_transdc_His_kin_sub3_dim/P"/>
</dbReference>
<dbReference type="RefSeq" id="WP_349296887.1">
    <property type="nucleotide sequence ID" value="NZ_JBEDNQ010000002.1"/>
</dbReference>
<reference evidence="12 13" key="1">
    <citation type="submission" date="2024-03" db="EMBL/GenBank/DDBJ databases">
        <title>Draft genome sequence of Pseudonocardia nematodicida JCM 31783.</title>
        <authorList>
            <person name="Butdee W."/>
            <person name="Duangmal K."/>
        </authorList>
    </citation>
    <scope>NUCLEOTIDE SEQUENCE [LARGE SCALE GENOMIC DNA]</scope>
    <source>
        <strain evidence="12 13">JCM 31783</strain>
    </source>
</reference>
<evidence type="ECO:0000256" key="5">
    <source>
        <dbReference type="ARBA" id="ARBA00022741"/>
    </source>
</evidence>
<evidence type="ECO:0000256" key="1">
    <source>
        <dbReference type="ARBA" id="ARBA00000085"/>
    </source>
</evidence>
<accession>A0ABV1K5P9</accession>
<comment type="catalytic activity">
    <reaction evidence="1">
        <text>ATP + protein L-histidine = ADP + protein N-phospho-L-histidine.</text>
        <dbReference type="EC" id="2.7.13.3"/>
    </reaction>
</comment>
<evidence type="ECO:0000313" key="13">
    <source>
        <dbReference type="Proteomes" id="UP001494902"/>
    </source>
</evidence>
<feature type="transmembrane region" description="Helical" evidence="10">
    <location>
        <begin position="47"/>
        <end position="68"/>
    </location>
</feature>
<evidence type="ECO:0000256" key="8">
    <source>
        <dbReference type="ARBA" id="ARBA00023012"/>
    </source>
</evidence>
<keyword evidence="8" id="KW-0902">Two-component regulatory system</keyword>
<dbReference type="PANTHER" id="PTHR24421">
    <property type="entry name" value="NITRATE/NITRITE SENSOR PROTEIN NARX-RELATED"/>
    <property type="match status" value="1"/>
</dbReference>
<dbReference type="Proteomes" id="UP001494902">
    <property type="component" value="Unassembled WGS sequence"/>
</dbReference>
<gene>
    <name evidence="12" type="ORF">WIS52_04855</name>
</gene>
<dbReference type="InterPro" id="IPR050482">
    <property type="entry name" value="Sensor_HK_TwoCompSys"/>
</dbReference>
<dbReference type="InterPro" id="IPR036890">
    <property type="entry name" value="HATPase_C_sf"/>
</dbReference>
<keyword evidence="10" id="KW-0472">Membrane</keyword>
<dbReference type="EC" id="2.7.13.3" evidence="2"/>
<dbReference type="PANTHER" id="PTHR24421:SF10">
    <property type="entry name" value="NITRATE_NITRITE SENSOR PROTEIN NARQ"/>
    <property type="match status" value="1"/>
</dbReference>
<feature type="transmembrane region" description="Helical" evidence="10">
    <location>
        <begin position="426"/>
        <end position="446"/>
    </location>
</feature>
<evidence type="ECO:0000256" key="6">
    <source>
        <dbReference type="ARBA" id="ARBA00022777"/>
    </source>
</evidence>
<dbReference type="Gene3D" id="1.20.5.1930">
    <property type="match status" value="1"/>
</dbReference>
<dbReference type="GO" id="GO:0016301">
    <property type="term" value="F:kinase activity"/>
    <property type="evidence" value="ECO:0007669"/>
    <property type="project" value="UniProtKB-KW"/>
</dbReference>
<organism evidence="12 13">
    <name type="scientific">Pseudonocardia nematodicida</name>
    <dbReference type="NCBI Taxonomy" id="1206997"/>
    <lineage>
        <taxon>Bacteria</taxon>
        <taxon>Bacillati</taxon>
        <taxon>Actinomycetota</taxon>
        <taxon>Actinomycetes</taxon>
        <taxon>Pseudonocardiales</taxon>
        <taxon>Pseudonocardiaceae</taxon>
        <taxon>Pseudonocardia</taxon>
    </lineage>
</organism>
<evidence type="ECO:0000256" key="3">
    <source>
        <dbReference type="ARBA" id="ARBA00022553"/>
    </source>
</evidence>
<dbReference type="Gene3D" id="3.30.565.10">
    <property type="entry name" value="Histidine kinase-like ATPase, C-terminal domain"/>
    <property type="match status" value="1"/>
</dbReference>
<feature type="transmembrane region" description="Helical" evidence="10">
    <location>
        <begin position="114"/>
        <end position="135"/>
    </location>
</feature>
<feature type="domain" description="Histidine kinase/HSP90-like ATPase" evidence="11">
    <location>
        <begin position="573"/>
        <end position="667"/>
    </location>
</feature>
<dbReference type="SUPFAM" id="SSF55874">
    <property type="entry name" value="ATPase domain of HSP90 chaperone/DNA topoisomerase II/histidine kinase"/>
    <property type="match status" value="1"/>
</dbReference>
<keyword evidence="10" id="KW-1133">Transmembrane helix</keyword>